<accession>A0A5N4DTX5</accession>
<protein>
    <submittedName>
        <fullName evidence="1">Uncharacterized protein</fullName>
    </submittedName>
</protein>
<proteinExistence type="predicted"/>
<dbReference type="AlphaFoldDB" id="A0A5N4DTX5"/>
<evidence type="ECO:0000313" key="1">
    <source>
        <dbReference type="EMBL" id="KAB1274643.1"/>
    </source>
</evidence>
<dbReference type="PROSITE" id="PS51257">
    <property type="entry name" value="PROKAR_LIPOPROTEIN"/>
    <property type="match status" value="1"/>
</dbReference>
<keyword evidence="2" id="KW-1185">Reference proteome</keyword>
<comment type="caution">
    <text evidence="1">The sequence shown here is derived from an EMBL/GenBank/DDBJ whole genome shotgun (WGS) entry which is preliminary data.</text>
</comment>
<name>A0A5N4DTX5_CAMDR</name>
<sequence length="200" mass="21749">MSVRCLPEEGRLSGSPGTTLGCTSWALVARALRLFRTEVGESGVLPRLAEGTIPGSLNRQSAWGGWEVSEGFQPKKNIVGVSSSRGEGVWQSERTEEMDLTVGSTEGCVLQWSSEHGTRLAGVQAYSTSTKKITWNDMACRRTEEALNQIKSPPPSQSPLCVRLCPVQPATLWTIPAGHGRPRHRGFATYAHSHSTQPTY</sequence>
<reference evidence="1 2" key="1">
    <citation type="journal article" date="2019" name="Mol. Ecol. Resour.">
        <title>Improving Illumina assemblies with Hi-C and long reads: an example with the North African dromedary.</title>
        <authorList>
            <person name="Elbers J.P."/>
            <person name="Rogers M.F."/>
            <person name="Perelman P.L."/>
            <person name="Proskuryakova A.A."/>
            <person name="Serdyukova N.A."/>
            <person name="Johnson W.E."/>
            <person name="Horin P."/>
            <person name="Corander J."/>
            <person name="Murphy D."/>
            <person name="Burger P.A."/>
        </authorList>
    </citation>
    <scope>NUCLEOTIDE SEQUENCE [LARGE SCALE GENOMIC DNA]</scope>
    <source>
        <strain evidence="1">Drom800</strain>
        <tissue evidence="1">Blood</tissue>
    </source>
</reference>
<organism evidence="1 2">
    <name type="scientific">Camelus dromedarius</name>
    <name type="common">Dromedary</name>
    <name type="synonym">Arabian camel</name>
    <dbReference type="NCBI Taxonomy" id="9838"/>
    <lineage>
        <taxon>Eukaryota</taxon>
        <taxon>Metazoa</taxon>
        <taxon>Chordata</taxon>
        <taxon>Craniata</taxon>
        <taxon>Vertebrata</taxon>
        <taxon>Euteleostomi</taxon>
        <taxon>Mammalia</taxon>
        <taxon>Eutheria</taxon>
        <taxon>Laurasiatheria</taxon>
        <taxon>Artiodactyla</taxon>
        <taxon>Tylopoda</taxon>
        <taxon>Camelidae</taxon>
        <taxon>Camelus</taxon>
    </lineage>
</organism>
<evidence type="ECO:0000313" key="2">
    <source>
        <dbReference type="Proteomes" id="UP000299084"/>
    </source>
</evidence>
<dbReference type="EMBL" id="JWIN03000009">
    <property type="protein sequence ID" value="KAB1274643.1"/>
    <property type="molecule type" value="Genomic_DNA"/>
</dbReference>
<gene>
    <name evidence="1" type="ORF">Cadr_000010728</name>
</gene>
<dbReference type="Proteomes" id="UP000299084">
    <property type="component" value="Unassembled WGS sequence"/>
</dbReference>